<feature type="transmembrane region" description="Helical" evidence="4">
    <location>
        <begin position="20"/>
        <end position="37"/>
    </location>
</feature>
<dbReference type="PANTHER" id="PTHR45138">
    <property type="entry name" value="REGULATORY COMPONENTS OF SENSORY TRANSDUCTION SYSTEM"/>
    <property type="match status" value="1"/>
</dbReference>
<protein>
    <recommendedName>
        <fullName evidence="2">diguanylate cyclase</fullName>
        <ecNumber evidence="2">2.7.7.65</ecNumber>
    </recommendedName>
</protein>
<dbReference type="InterPro" id="IPR043128">
    <property type="entry name" value="Rev_trsase/Diguanyl_cyclase"/>
</dbReference>
<dbReference type="RefSeq" id="WP_039426018.1">
    <property type="nucleotide sequence ID" value="NZ_CP061845.1"/>
</dbReference>
<dbReference type="InterPro" id="IPR000160">
    <property type="entry name" value="GGDEF_dom"/>
</dbReference>
<dbReference type="InterPro" id="IPR029787">
    <property type="entry name" value="Nucleotide_cyclase"/>
</dbReference>
<keyword evidence="4" id="KW-0472">Membrane</keyword>
<dbReference type="FunFam" id="3.30.70.270:FF:000001">
    <property type="entry name" value="Diguanylate cyclase domain protein"/>
    <property type="match status" value="1"/>
</dbReference>
<proteinExistence type="predicted"/>
<keyword evidence="7" id="KW-1185">Reference proteome</keyword>
<dbReference type="PROSITE" id="PS50887">
    <property type="entry name" value="GGDEF"/>
    <property type="match status" value="1"/>
</dbReference>
<comment type="catalytic activity">
    <reaction evidence="3">
        <text>2 GTP = 3',3'-c-di-GMP + 2 diphosphate</text>
        <dbReference type="Rhea" id="RHEA:24898"/>
        <dbReference type="ChEBI" id="CHEBI:33019"/>
        <dbReference type="ChEBI" id="CHEBI:37565"/>
        <dbReference type="ChEBI" id="CHEBI:58805"/>
        <dbReference type="EC" id="2.7.7.65"/>
    </reaction>
</comment>
<evidence type="ECO:0000313" key="6">
    <source>
        <dbReference type="EMBL" id="KGK11061.1"/>
    </source>
</evidence>
<dbReference type="NCBIfam" id="TIGR00254">
    <property type="entry name" value="GGDEF"/>
    <property type="match status" value="1"/>
</dbReference>
<dbReference type="CDD" id="cd01949">
    <property type="entry name" value="GGDEF"/>
    <property type="match status" value="1"/>
</dbReference>
<dbReference type="EMBL" id="JMCG01000001">
    <property type="protein sequence ID" value="KGK11061.1"/>
    <property type="molecule type" value="Genomic_DNA"/>
</dbReference>
<accession>A0A099LUE0</accession>
<dbReference type="STRING" id="29495.EA26_06990"/>
<dbReference type="Proteomes" id="UP000029994">
    <property type="component" value="Unassembled WGS sequence"/>
</dbReference>
<comment type="caution">
    <text evidence="6">The sequence shown here is derived from an EMBL/GenBank/DDBJ whole genome shotgun (WGS) entry which is preliminary data.</text>
</comment>
<dbReference type="SMART" id="SM00267">
    <property type="entry name" value="GGDEF"/>
    <property type="match status" value="1"/>
</dbReference>
<evidence type="ECO:0000256" key="2">
    <source>
        <dbReference type="ARBA" id="ARBA00012528"/>
    </source>
</evidence>
<dbReference type="EC" id="2.7.7.65" evidence="2"/>
<gene>
    <name evidence="6" type="ORF">EA26_06990</name>
</gene>
<dbReference type="PANTHER" id="PTHR45138:SF9">
    <property type="entry name" value="DIGUANYLATE CYCLASE DGCM-RELATED"/>
    <property type="match status" value="1"/>
</dbReference>
<feature type="domain" description="GGDEF" evidence="5">
    <location>
        <begin position="315"/>
        <end position="439"/>
    </location>
</feature>
<dbReference type="GO" id="GO:0052621">
    <property type="term" value="F:diguanylate cyclase activity"/>
    <property type="evidence" value="ECO:0007669"/>
    <property type="project" value="UniProtKB-EC"/>
</dbReference>
<dbReference type="GeneID" id="43682942"/>
<sequence>MILYYSGLSPSKATIELRSLLLMIVVIFLFNTPMNYIKREKLQSLSSQLGETAETLILRKQLVSSYLSLRYSEVVKQYTTYPHLFDDLAQHLLSEQDLVVDMQVVSKIPEPNYRYYDRILAYNRFYTSNLNQSQVQTLLEAEQGHFLEFAPIYADGVLQGYLVLTVNLNLLASVDQKDMLLLGLDGFVYSSSYLGIPTYSYLEDAHPLLLQELNRTRKHSGAVEYDDFTVVYQNIGVLNGKENLLLKVVRNEDLLPKYFYLFLLLITLTLGVSYYLYRLRKDKSELKKITYLDALSGLHNRHYLLEIEKKITPSSRYFVGMLDIDHFKLINDRYGHDIGDQVIRRVANVIKSRIRVSDYAFRIGGEEFLLLIQTNTAEDARVVLERIRTDIAQANQAPNVTISGGFCLLNGSLEESLRLADSKLYEAKHAGRNNIQPAT</sequence>
<dbReference type="AlphaFoldDB" id="A0A099LUE0"/>
<organism evidence="6 7">
    <name type="scientific">Vibrio navarrensis</name>
    <dbReference type="NCBI Taxonomy" id="29495"/>
    <lineage>
        <taxon>Bacteria</taxon>
        <taxon>Pseudomonadati</taxon>
        <taxon>Pseudomonadota</taxon>
        <taxon>Gammaproteobacteria</taxon>
        <taxon>Vibrionales</taxon>
        <taxon>Vibrionaceae</taxon>
        <taxon>Vibrio</taxon>
    </lineage>
</organism>
<reference evidence="6 7" key="1">
    <citation type="submission" date="2014-04" db="EMBL/GenBank/DDBJ databases">
        <title>Genome sequencing of Vibrio navarrensis strains.</title>
        <authorList>
            <person name="Gladney L.M."/>
            <person name="Katz L.S."/>
            <person name="Marino-Ramirez L."/>
            <person name="Jordan I.K."/>
        </authorList>
    </citation>
    <scope>NUCLEOTIDE SEQUENCE [LARGE SCALE GENOMIC DNA]</scope>
    <source>
        <strain evidence="6 7">ATCC 51183</strain>
    </source>
</reference>
<dbReference type="eggNOG" id="COG3706">
    <property type="taxonomic scope" value="Bacteria"/>
</dbReference>
<evidence type="ECO:0000313" key="7">
    <source>
        <dbReference type="Proteomes" id="UP000029994"/>
    </source>
</evidence>
<evidence type="ECO:0000256" key="4">
    <source>
        <dbReference type="SAM" id="Phobius"/>
    </source>
</evidence>
<evidence type="ECO:0000259" key="5">
    <source>
        <dbReference type="PROSITE" id="PS50887"/>
    </source>
</evidence>
<evidence type="ECO:0000256" key="1">
    <source>
        <dbReference type="ARBA" id="ARBA00001946"/>
    </source>
</evidence>
<dbReference type="Gene3D" id="3.30.70.270">
    <property type="match status" value="1"/>
</dbReference>
<feature type="transmembrane region" description="Helical" evidence="4">
    <location>
        <begin position="258"/>
        <end position="277"/>
    </location>
</feature>
<name>A0A099LUE0_9VIBR</name>
<dbReference type="SUPFAM" id="SSF55073">
    <property type="entry name" value="Nucleotide cyclase"/>
    <property type="match status" value="1"/>
</dbReference>
<comment type="cofactor">
    <cofactor evidence="1">
        <name>Mg(2+)</name>
        <dbReference type="ChEBI" id="CHEBI:18420"/>
    </cofactor>
</comment>
<dbReference type="Pfam" id="PF00990">
    <property type="entry name" value="GGDEF"/>
    <property type="match status" value="1"/>
</dbReference>
<evidence type="ECO:0000256" key="3">
    <source>
        <dbReference type="ARBA" id="ARBA00034247"/>
    </source>
</evidence>
<dbReference type="InterPro" id="IPR050469">
    <property type="entry name" value="Diguanylate_Cyclase"/>
</dbReference>
<keyword evidence="4" id="KW-1133">Transmembrane helix</keyword>
<keyword evidence="4" id="KW-0812">Transmembrane</keyword>